<feature type="region of interest" description="Disordered" evidence="1">
    <location>
        <begin position="78"/>
        <end position="102"/>
    </location>
</feature>
<dbReference type="EMBL" id="JACEFF010000692">
    <property type="protein sequence ID" value="KAH9632752.1"/>
    <property type="molecule type" value="Genomic_DNA"/>
</dbReference>
<name>A0A922MAC7_SPOEX</name>
<protein>
    <submittedName>
        <fullName evidence="2">Uncharacterized protein</fullName>
    </submittedName>
</protein>
<evidence type="ECO:0000313" key="3">
    <source>
        <dbReference type="Proteomes" id="UP000814243"/>
    </source>
</evidence>
<dbReference type="Proteomes" id="UP000814243">
    <property type="component" value="Unassembled WGS sequence"/>
</dbReference>
<dbReference type="AlphaFoldDB" id="A0A922MAC7"/>
<sequence length="102" mass="11547">MEKSLKRQIVEATEAVKKKVRKMKDIEINNKEALESVLKPVTEPLNLIANVTKQTAPQNVEDEDIEVPFIDKTLGKEVLGEKESNDTDDYDSRSTVTLHSNH</sequence>
<gene>
    <name evidence="2" type="ORF">HF086_006452</name>
</gene>
<organism evidence="2 3">
    <name type="scientific">Spodoptera exigua</name>
    <name type="common">Beet armyworm</name>
    <name type="synonym">Noctua fulgens</name>
    <dbReference type="NCBI Taxonomy" id="7107"/>
    <lineage>
        <taxon>Eukaryota</taxon>
        <taxon>Metazoa</taxon>
        <taxon>Ecdysozoa</taxon>
        <taxon>Arthropoda</taxon>
        <taxon>Hexapoda</taxon>
        <taxon>Insecta</taxon>
        <taxon>Pterygota</taxon>
        <taxon>Neoptera</taxon>
        <taxon>Endopterygota</taxon>
        <taxon>Lepidoptera</taxon>
        <taxon>Glossata</taxon>
        <taxon>Ditrysia</taxon>
        <taxon>Noctuoidea</taxon>
        <taxon>Noctuidae</taxon>
        <taxon>Amphipyrinae</taxon>
        <taxon>Spodoptera</taxon>
    </lineage>
</organism>
<reference evidence="2" key="1">
    <citation type="journal article" date="2021" name="G3 (Bethesda)">
        <title>Genome and transcriptome analysis of the beet armyworm Spodoptera exigua reveals targets for pest control. .</title>
        <authorList>
            <person name="Simon S."/>
            <person name="Breeschoten T."/>
            <person name="Jansen H.J."/>
            <person name="Dirks R.P."/>
            <person name="Schranz M.E."/>
            <person name="Ros V.I.D."/>
        </authorList>
    </citation>
    <scope>NUCLEOTIDE SEQUENCE</scope>
    <source>
        <strain evidence="2">TB_SE_WUR_2020</strain>
    </source>
</reference>
<feature type="compositionally biased region" description="Polar residues" evidence="1">
    <location>
        <begin position="93"/>
        <end position="102"/>
    </location>
</feature>
<comment type="caution">
    <text evidence="2">The sequence shown here is derived from an EMBL/GenBank/DDBJ whole genome shotgun (WGS) entry which is preliminary data.</text>
</comment>
<evidence type="ECO:0000256" key="1">
    <source>
        <dbReference type="SAM" id="MobiDB-lite"/>
    </source>
</evidence>
<evidence type="ECO:0000313" key="2">
    <source>
        <dbReference type="EMBL" id="KAH9632752.1"/>
    </source>
</evidence>
<accession>A0A922MAC7</accession>
<proteinExistence type="predicted"/>